<dbReference type="InterPro" id="IPR012334">
    <property type="entry name" value="Pectin_lyas_fold"/>
</dbReference>
<dbReference type="InterPro" id="IPR011050">
    <property type="entry name" value="Pectin_lyase_fold/virulence"/>
</dbReference>
<dbReference type="EMBL" id="FNQM01000008">
    <property type="protein sequence ID" value="SEA64335.1"/>
    <property type="molecule type" value="Genomic_DNA"/>
</dbReference>
<evidence type="ECO:0000313" key="4">
    <source>
        <dbReference type="Proteomes" id="UP000198703"/>
    </source>
</evidence>
<dbReference type="Gene3D" id="2.160.20.10">
    <property type="entry name" value="Single-stranded right-handed beta-helix, Pectin lyase-like"/>
    <property type="match status" value="1"/>
</dbReference>
<protein>
    <submittedName>
        <fullName evidence="3">Right handed beta helix region</fullName>
    </submittedName>
</protein>
<keyword evidence="2" id="KW-0732">Signal</keyword>
<feature type="region of interest" description="Disordered" evidence="1">
    <location>
        <begin position="384"/>
        <end position="420"/>
    </location>
</feature>
<keyword evidence="4" id="KW-1185">Reference proteome</keyword>
<dbReference type="RefSeq" id="WP_093254228.1">
    <property type="nucleotide sequence ID" value="NZ_FNQM01000008.1"/>
</dbReference>
<dbReference type="Proteomes" id="UP000198703">
    <property type="component" value="Unassembled WGS sequence"/>
</dbReference>
<dbReference type="STRING" id="89524.SAMN05444370_10856"/>
<feature type="signal peptide" evidence="2">
    <location>
        <begin position="1"/>
        <end position="24"/>
    </location>
</feature>
<name>A0A1H4CVC6_9RHOB</name>
<feature type="chain" id="PRO_5011570151" evidence="2">
    <location>
        <begin position="25"/>
        <end position="420"/>
    </location>
</feature>
<evidence type="ECO:0000313" key="3">
    <source>
        <dbReference type="EMBL" id="SEA64335.1"/>
    </source>
</evidence>
<evidence type="ECO:0000256" key="1">
    <source>
        <dbReference type="SAM" id="MobiDB-lite"/>
    </source>
</evidence>
<evidence type="ECO:0000256" key="2">
    <source>
        <dbReference type="SAM" id="SignalP"/>
    </source>
</evidence>
<organism evidence="3 4">
    <name type="scientific">Rubrimonas cliftonensis</name>
    <dbReference type="NCBI Taxonomy" id="89524"/>
    <lineage>
        <taxon>Bacteria</taxon>
        <taxon>Pseudomonadati</taxon>
        <taxon>Pseudomonadota</taxon>
        <taxon>Alphaproteobacteria</taxon>
        <taxon>Rhodobacterales</taxon>
        <taxon>Paracoccaceae</taxon>
        <taxon>Rubrimonas</taxon>
    </lineage>
</organism>
<sequence>MSSSIARRLAAVWLCAAAAFTAPAAAALDVMDLSPADAGERLAALARAGVPDDGVTIRLADGDYGALTVKGLRGGPATIEPAPGATPRFSRLRVIDSVDVELRRLVVEWTEPRVERHRRPLVEVAGASERVIIRDLAINPDVDPTGWAAEDWQSRAEHGVRLRGRDNALIGADIRAVYHGVEALGPGSMARGNRVSGFAGDGMRVLADGVTLEANRITDCVSIDKNHDDGIQGWTVGPDRKPGRGVLRDARIIGNTLISRVDPRYSLPCGMQGIGLFNGFFENWTIEDNLVVVDHWHGITMMGARDARIVHNTVVDRSPGRPGPPWITIMSHNDGRRSQRGLIANNIVGALRGSKEVPPGTVMTVGNVVAPDPATAVRDPAGLDYRPRPGGPAFGLVDPRFTPSGVADRPVGASWPRPTG</sequence>
<gene>
    <name evidence="3" type="ORF">SAMN05444370_10856</name>
</gene>
<proteinExistence type="predicted"/>
<dbReference type="AlphaFoldDB" id="A0A1H4CVC6"/>
<accession>A0A1H4CVC6</accession>
<dbReference type="SUPFAM" id="SSF51126">
    <property type="entry name" value="Pectin lyase-like"/>
    <property type="match status" value="1"/>
</dbReference>
<reference evidence="3 4" key="1">
    <citation type="submission" date="2016-10" db="EMBL/GenBank/DDBJ databases">
        <authorList>
            <person name="de Groot N.N."/>
        </authorList>
    </citation>
    <scope>NUCLEOTIDE SEQUENCE [LARGE SCALE GENOMIC DNA]</scope>
    <source>
        <strain evidence="3 4">DSM 15345</strain>
    </source>
</reference>
<dbReference type="OrthoDB" id="3938151at2"/>